<comment type="caution">
    <text evidence="2">The sequence shown here is derived from an EMBL/GenBank/DDBJ whole genome shotgun (WGS) entry which is preliminary data.</text>
</comment>
<dbReference type="Proteomes" id="UP000214646">
    <property type="component" value="Unassembled WGS sequence"/>
</dbReference>
<evidence type="ECO:0000313" key="3">
    <source>
        <dbReference type="Proteomes" id="UP000214646"/>
    </source>
</evidence>
<dbReference type="EMBL" id="NIDE01000014">
    <property type="protein sequence ID" value="OWK37430.1"/>
    <property type="molecule type" value="Genomic_DNA"/>
</dbReference>
<dbReference type="RefSeq" id="WP_202974072.1">
    <property type="nucleotide sequence ID" value="NZ_NIDE01000014.1"/>
</dbReference>
<dbReference type="PANTHER" id="PTHR35004:SF7">
    <property type="entry name" value="INTEGRASE PROTEIN"/>
    <property type="match status" value="1"/>
</dbReference>
<gene>
    <name evidence="2" type="ORF">FRUB_06550</name>
</gene>
<dbReference type="AlphaFoldDB" id="A0A225D757"/>
<keyword evidence="3" id="KW-1185">Reference proteome</keyword>
<protein>
    <submittedName>
        <fullName evidence="2">Transposase</fullName>
    </submittedName>
</protein>
<evidence type="ECO:0000259" key="1">
    <source>
        <dbReference type="Pfam" id="PF22483"/>
    </source>
</evidence>
<reference evidence="3" key="1">
    <citation type="submission" date="2017-06" db="EMBL/GenBank/DDBJ databases">
        <title>Genome analysis of Fimbriiglobus ruber SP5, the first member of the order Planctomycetales with confirmed chitinolytic capability.</title>
        <authorList>
            <person name="Ravin N.V."/>
            <person name="Rakitin A.L."/>
            <person name="Ivanova A.A."/>
            <person name="Beletsky A.V."/>
            <person name="Kulichevskaya I.S."/>
            <person name="Mardanov A.V."/>
            <person name="Dedysh S.N."/>
        </authorList>
    </citation>
    <scope>NUCLEOTIDE SEQUENCE [LARGE SCALE GENOMIC DNA]</scope>
    <source>
        <strain evidence="3">SP5</strain>
    </source>
</reference>
<sequence>MSLPYSDAVYCQAFPRECTEVFLEGHVRTFAFFGGVPRRIAYDNTKTAVAKIVGGRDRVVTRAFARLRSPFLFASHFGLGRRPNEKGHVERRVEYARSNFLVPVPQVAGLDELNARLAAACRRDQERTTRGTPGTVGALLVEDRAAMRPVPTQGFEPRRVAEVAADSLSLVRFDTNSYAVPTKYAHRTRTVVGTVGEVRVVFEDRLVARHPRCWEREHYRFDPVHDLALLERKPGEFDFARPLENWALPECFGVLRRRLEADPADGSGTRGFIRVLRMLEHVSVAPLTDAVDAALAIGVTDPDSIRVIRADRPVPVFSLDGRPHLAGIRVAVTDVAAYGALLVGEGSR</sequence>
<accession>A0A225D757</accession>
<dbReference type="Pfam" id="PF22483">
    <property type="entry name" value="Mu-transpos_C_2"/>
    <property type="match status" value="1"/>
</dbReference>
<name>A0A225D757_9BACT</name>
<proteinExistence type="predicted"/>
<organism evidence="2 3">
    <name type="scientific">Fimbriiglobus ruber</name>
    <dbReference type="NCBI Taxonomy" id="1908690"/>
    <lineage>
        <taxon>Bacteria</taxon>
        <taxon>Pseudomonadati</taxon>
        <taxon>Planctomycetota</taxon>
        <taxon>Planctomycetia</taxon>
        <taxon>Gemmatales</taxon>
        <taxon>Gemmataceae</taxon>
        <taxon>Fimbriiglobus</taxon>
    </lineage>
</organism>
<dbReference type="InterPro" id="IPR054353">
    <property type="entry name" value="IstA-like_C"/>
</dbReference>
<evidence type="ECO:0000313" key="2">
    <source>
        <dbReference type="EMBL" id="OWK37430.1"/>
    </source>
</evidence>
<dbReference type="PANTHER" id="PTHR35004">
    <property type="entry name" value="TRANSPOSASE RV3428C-RELATED"/>
    <property type="match status" value="1"/>
</dbReference>
<feature type="domain" description="Transposase for insertion sequence element IS21-like C-terminal" evidence="1">
    <location>
        <begin position="151"/>
        <end position="222"/>
    </location>
</feature>